<organism evidence="1 2">
    <name type="scientific">Saguinus oedipus</name>
    <name type="common">Cotton-top tamarin</name>
    <name type="synonym">Oedipomidas oedipus</name>
    <dbReference type="NCBI Taxonomy" id="9490"/>
    <lineage>
        <taxon>Eukaryota</taxon>
        <taxon>Metazoa</taxon>
        <taxon>Chordata</taxon>
        <taxon>Craniata</taxon>
        <taxon>Vertebrata</taxon>
        <taxon>Euteleostomi</taxon>
        <taxon>Mammalia</taxon>
        <taxon>Eutheria</taxon>
        <taxon>Euarchontoglires</taxon>
        <taxon>Primates</taxon>
        <taxon>Haplorrhini</taxon>
        <taxon>Platyrrhini</taxon>
        <taxon>Cebidae</taxon>
        <taxon>Callitrichinae</taxon>
        <taxon>Saguinus</taxon>
    </lineage>
</organism>
<dbReference type="EMBL" id="JASSZA010000011">
    <property type="protein sequence ID" value="KAK2097583.1"/>
    <property type="molecule type" value="Genomic_DNA"/>
</dbReference>
<evidence type="ECO:0000313" key="2">
    <source>
        <dbReference type="Proteomes" id="UP001266305"/>
    </source>
</evidence>
<accession>A0ABQ9UM13</accession>
<protein>
    <submittedName>
        <fullName evidence="1">Uncharacterized protein</fullName>
    </submittedName>
</protein>
<keyword evidence="2" id="KW-1185">Reference proteome</keyword>
<comment type="caution">
    <text evidence="1">The sequence shown here is derived from an EMBL/GenBank/DDBJ whole genome shotgun (WGS) entry which is preliminary data.</text>
</comment>
<dbReference type="Proteomes" id="UP001266305">
    <property type="component" value="Unassembled WGS sequence"/>
</dbReference>
<name>A0ABQ9UM13_SAGOE</name>
<reference evidence="1 2" key="1">
    <citation type="submission" date="2023-05" db="EMBL/GenBank/DDBJ databases">
        <title>B98-5 Cell Line De Novo Hybrid Assembly: An Optical Mapping Approach.</title>
        <authorList>
            <person name="Kananen K."/>
            <person name="Auerbach J.A."/>
            <person name="Kautto E."/>
            <person name="Blachly J.S."/>
        </authorList>
    </citation>
    <scope>NUCLEOTIDE SEQUENCE [LARGE SCALE GENOMIC DNA]</scope>
    <source>
        <strain evidence="1">B95-8</strain>
        <tissue evidence="1">Cell line</tissue>
    </source>
</reference>
<proteinExistence type="predicted"/>
<gene>
    <name evidence="1" type="ORF">P7K49_023034</name>
</gene>
<evidence type="ECO:0000313" key="1">
    <source>
        <dbReference type="EMBL" id="KAK2097583.1"/>
    </source>
</evidence>
<sequence length="112" mass="12428">MEAALGADGLCTGTGTPCWSVLGKWDDNQLPENEGTEGSKGMKRGYEKVKIPVYPGVLPIMARPRDLIRDMGKKNKEEAMRLYTQKYQTTKPPFLLVTQDMERSFSKGSVGT</sequence>